<reference evidence="4 5" key="1">
    <citation type="submission" date="2018-04" db="EMBL/GenBank/DDBJ databases">
        <title>Genomic Encyclopedia of Archaeal and Bacterial Type Strains, Phase II (KMG-II): from individual species to whole genera.</title>
        <authorList>
            <person name="Goeker M."/>
        </authorList>
    </citation>
    <scope>NUCLEOTIDE SEQUENCE [LARGE SCALE GENOMIC DNA]</scope>
    <source>
        <strain evidence="4 5">DSM 5822</strain>
    </source>
</reference>
<dbReference type="OrthoDB" id="9765378at2"/>
<dbReference type="AlphaFoldDB" id="A0A2T5IQT4"/>
<name>A0A2T5IQT4_9GAMM</name>
<feature type="domain" description="Initiator Rep protein WH1" evidence="3">
    <location>
        <begin position="7"/>
        <end position="156"/>
    </location>
</feature>
<dbReference type="NCBIfam" id="NF038290">
    <property type="entry name" value="repM_Acin"/>
    <property type="match status" value="1"/>
</dbReference>
<dbReference type="Proteomes" id="UP000244223">
    <property type="component" value="Unassembled WGS sequence"/>
</dbReference>
<dbReference type="Gene3D" id="1.10.10.10">
    <property type="entry name" value="Winged helix-like DNA-binding domain superfamily/Winged helix DNA-binding domain"/>
    <property type="match status" value="2"/>
</dbReference>
<feature type="compositionally biased region" description="Basic and acidic residues" evidence="2">
    <location>
        <begin position="239"/>
        <end position="257"/>
    </location>
</feature>
<proteinExistence type="inferred from homology"/>
<organism evidence="4 5">
    <name type="scientific">Agitococcus lubricus</name>
    <dbReference type="NCBI Taxonomy" id="1077255"/>
    <lineage>
        <taxon>Bacteria</taxon>
        <taxon>Pseudomonadati</taxon>
        <taxon>Pseudomonadota</taxon>
        <taxon>Gammaproteobacteria</taxon>
        <taxon>Moraxellales</taxon>
        <taxon>Moraxellaceae</taxon>
        <taxon>Agitococcus</taxon>
    </lineage>
</organism>
<dbReference type="InterPro" id="IPR000525">
    <property type="entry name" value="Initiator_Rep_WH1"/>
</dbReference>
<dbReference type="InterPro" id="IPR036388">
    <property type="entry name" value="WH-like_DNA-bd_sf"/>
</dbReference>
<dbReference type="Pfam" id="PF21205">
    <property type="entry name" value="Rep3_C"/>
    <property type="match status" value="1"/>
</dbReference>
<protein>
    <submittedName>
        <fullName evidence="4">Plasmid replication initiation protein</fullName>
    </submittedName>
</protein>
<feature type="region of interest" description="Disordered" evidence="2">
    <location>
        <begin position="228"/>
        <end position="273"/>
    </location>
</feature>
<accession>A0A2T5IQT4</accession>
<comment type="caution">
    <text evidence="4">The sequence shown here is derived from an EMBL/GenBank/DDBJ whole genome shotgun (WGS) entry which is preliminary data.</text>
</comment>
<evidence type="ECO:0000256" key="1">
    <source>
        <dbReference type="ARBA" id="ARBA00038283"/>
    </source>
</evidence>
<evidence type="ECO:0000256" key="2">
    <source>
        <dbReference type="SAM" id="MobiDB-lite"/>
    </source>
</evidence>
<comment type="similarity">
    <text evidence="1">Belongs to the initiator RepB protein family.</text>
</comment>
<gene>
    <name evidence="4" type="ORF">C8N29_1451</name>
</gene>
<dbReference type="RefSeq" id="WP_107867123.1">
    <property type="nucleotide sequence ID" value="NZ_QAON01000045.1"/>
</dbReference>
<evidence type="ECO:0000259" key="3">
    <source>
        <dbReference type="Pfam" id="PF01051"/>
    </source>
</evidence>
<dbReference type="SUPFAM" id="SSF46785">
    <property type="entry name" value="Winged helix' DNA-binding domain"/>
    <property type="match status" value="2"/>
</dbReference>
<dbReference type="GO" id="GO:0006270">
    <property type="term" value="P:DNA replication initiation"/>
    <property type="evidence" value="ECO:0007669"/>
    <property type="project" value="InterPro"/>
</dbReference>
<dbReference type="InterPro" id="IPR036390">
    <property type="entry name" value="WH_DNA-bd_sf"/>
</dbReference>
<keyword evidence="5" id="KW-1185">Reference proteome</keyword>
<evidence type="ECO:0000313" key="5">
    <source>
        <dbReference type="Proteomes" id="UP000244223"/>
    </source>
</evidence>
<dbReference type="GO" id="GO:0003887">
    <property type="term" value="F:DNA-directed DNA polymerase activity"/>
    <property type="evidence" value="ECO:0007669"/>
    <property type="project" value="InterPro"/>
</dbReference>
<dbReference type="Pfam" id="PF01051">
    <property type="entry name" value="Rep3_N"/>
    <property type="match status" value="1"/>
</dbReference>
<evidence type="ECO:0000313" key="4">
    <source>
        <dbReference type="EMBL" id="PTQ86174.1"/>
    </source>
</evidence>
<sequence>MLRNELVVKSNRLIEASYRLDLVEQRIILFAIKEARESSLGLTSDHFLTIRAADYAAQFNVSTKKAYEQIKAAATTLYMRSLILHDVHPESGKERVTKARWVSAASYIDGEGAIQLQFSGVIVPYITLLEREFTSYRLAAVSNMSSTYAIRLYELLIQWGSIGKREVELNWLRSALLIEEDYRRLFDLKKWVIDVALEQINQHSDLSVSYSQRKTGRTVTHLTFTFNHKHQAPKQPKSRQLDDSERIPKSEIERLARPGETYEEAEERIRKLR</sequence>
<dbReference type="EMBL" id="QAON01000045">
    <property type="protein sequence ID" value="PTQ86174.1"/>
    <property type="molecule type" value="Genomic_DNA"/>
</dbReference>